<sequence>MARDILISVVITAAIQSVFGVGVLLFGTPILLLLGYSFAKTLTVLLPISIAINLLQIVQHWAQIDWILFRKVLLYTIPFVVACLALVTDVEINVGFIIGPFLVLVALKDFSRRIGALVQSLMRYERIYLVTMGIIHGLTNLGGSLLTALVHAKKYGKDATRVTTAIGYCTFAVFQVATLAATAAHVRVDYRAHAIYVATGVAVFLLVDRLVYVRVDDAKYRRLFAAFLFASGALLTYRAFAR</sequence>
<feature type="transmembrane region" description="Helical" evidence="1">
    <location>
        <begin position="30"/>
        <end position="55"/>
    </location>
</feature>
<evidence type="ECO:0000313" key="2">
    <source>
        <dbReference type="EMBL" id="KYF77323.1"/>
    </source>
</evidence>
<dbReference type="AlphaFoldDB" id="A0A150RB27"/>
<dbReference type="EMBL" id="JEMB01002913">
    <property type="protein sequence ID" value="KYF77323.1"/>
    <property type="molecule type" value="Genomic_DNA"/>
</dbReference>
<gene>
    <name evidence="2" type="ORF">BE17_18520</name>
</gene>
<comment type="caution">
    <text evidence="2">The sequence shown here is derived from an EMBL/GenBank/DDBJ whole genome shotgun (WGS) entry which is preliminary data.</text>
</comment>
<protein>
    <submittedName>
        <fullName evidence="2">Uncharacterized protein</fullName>
    </submittedName>
</protein>
<accession>A0A150RB27</accession>
<name>A0A150RB27_SORCE</name>
<evidence type="ECO:0000256" key="1">
    <source>
        <dbReference type="SAM" id="Phobius"/>
    </source>
</evidence>
<evidence type="ECO:0000313" key="3">
    <source>
        <dbReference type="Proteomes" id="UP000075635"/>
    </source>
</evidence>
<keyword evidence="1" id="KW-0472">Membrane</keyword>
<feature type="transmembrane region" description="Helical" evidence="1">
    <location>
        <begin position="190"/>
        <end position="211"/>
    </location>
</feature>
<organism evidence="2 3">
    <name type="scientific">Sorangium cellulosum</name>
    <name type="common">Polyangium cellulosum</name>
    <dbReference type="NCBI Taxonomy" id="56"/>
    <lineage>
        <taxon>Bacteria</taxon>
        <taxon>Pseudomonadati</taxon>
        <taxon>Myxococcota</taxon>
        <taxon>Polyangia</taxon>
        <taxon>Polyangiales</taxon>
        <taxon>Polyangiaceae</taxon>
        <taxon>Sorangium</taxon>
    </lineage>
</organism>
<feature type="transmembrane region" description="Helical" evidence="1">
    <location>
        <begin position="76"/>
        <end position="107"/>
    </location>
</feature>
<feature type="transmembrane region" description="Helical" evidence="1">
    <location>
        <begin position="127"/>
        <end position="150"/>
    </location>
</feature>
<keyword evidence="1" id="KW-0812">Transmembrane</keyword>
<reference evidence="2 3" key="1">
    <citation type="submission" date="2014-02" db="EMBL/GenBank/DDBJ databases">
        <title>The small core and large imbalanced accessory genome model reveals a collaborative survival strategy of Sorangium cellulosum strains in nature.</title>
        <authorList>
            <person name="Han K."/>
            <person name="Peng R."/>
            <person name="Blom J."/>
            <person name="Li Y.-Z."/>
        </authorList>
    </citation>
    <scope>NUCLEOTIDE SEQUENCE [LARGE SCALE GENOMIC DNA]</scope>
    <source>
        <strain evidence="2 3">So0011-07</strain>
    </source>
</reference>
<feature type="transmembrane region" description="Helical" evidence="1">
    <location>
        <begin position="223"/>
        <end position="240"/>
    </location>
</feature>
<dbReference type="Proteomes" id="UP000075635">
    <property type="component" value="Unassembled WGS sequence"/>
</dbReference>
<proteinExistence type="predicted"/>
<keyword evidence="1" id="KW-1133">Transmembrane helix</keyword>
<feature type="transmembrane region" description="Helical" evidence="1">
    <location>
        <begin position="162"/>
        <end position="184"/>
    </location>
</feature>